<sequence length="187" mass="20567">MDSKIQDLSLFVMPTGFRGRSALIVQLWWFVQATLFRWSPQFAYGFRRALLRFFGADIGLGVIVRPSVTITYPWKVTIGDHAWVGDDVVLYSLGEISIGKNSVVSQRSYICAGDHDYSNPKFPIRALPVVIGPQNWIATDVFVAPGVSIGAGNVVGARSSVFSDLPDGMVCLGSPCRPIKPRVVKDY</sequence>
<dbReference type="NCBIfam" id="NF007797">
    <property type="entry name" value="PRK10502.1"/>
    <property type="match status" value="1"/>
</dbReference>
<comment type="caution">
    <text evidence="3">The sequence shown here is derived from an EMBL/GenBank/DDBJ whole genome shotgun (WGS) entry which is preliminary data.</text>
</comment>
<evidence type="ECO:0000313" key="3">
    <source>
        <dbReference type="EMBL" id="TYC51810.1"/>
    </source>
</evidence>
<dbReference type="CDD" id="cd05825">
    <property type="entry name" value="LbH_wcaF_like"/>
    <property type="match status" value="1"/>
</dbReference>
<evidence type="ECO:0000313" key="4">
    <source>
        <dbReference type="Proteomes" id="UP000389128"/>
    </source>
</evidence>
<dbReference type="AlphaFoldDB" id="A0A6C2CCN9"/>
<accession>A0A6C2CCN9</accession>
<dbReference type="Proteomes" id="UP000389128">
    <property type="component" value="Unassembled WGS sequence"/>
</dbReference>
<proteinExistence type="inferred from homology"/>
<dbReference type="GO" id="GO:0005829">
    <property type="term" value="C:cytosol"/>
    <property type="evidence" value="ECO:0007669"/>
    <property type="project" value="TreeGrafter"/>
</dbReference>
<gene>
    <name evidence="3" type="primary">wcaF</name>
    <name evidence="3" type="ORF">ETQ85_23620</name>
</gene>
<evidence type="ECO:0000256" key="2">
    <source>
        <dbReference type="ARBA" id="ARBA00022679"/>
    </source>
</evidence>
<dbReference type="GO" id="GO:0008374">
    <property type="term" value="F:O-acyltransferase activity"/>
    <property type="evidence" value="ECO:0007669"/>
    <property type="project" value="TreeGrafter"/>
</dbReference>
<dbReference type="RefSeq" id="WP_148581506.1">
    <property type="nucleotide sequence ID" value="NZ_SDKK01000037.1"/>
</dbReference>
<dbReference type="PANTHER" id="PTHR23416:SF23">
    <property type="entry name" value="ACETYLTRANSFERASE C18B11.09C-RELATED"/>
    <property type="match status" value="1"/>
</dbReference>
<dbReference type="InterPro" id="IPR051159">
    <property type="entry name" value="Hexapeptide_acetyltransf"/>
</dbReference>
<keyword evidence="2 3" id="KW-0808">Transferase</keyword>
<organism evidence="3 4">
    <name type="scientific">Zoogloea oleivorans</name>
    <dbReference type="NCBI Taxonomy" id="1552750"/>
    <lineage>
        <taxon>Bacteria</taxon>
        <taxon>Pseudomonadati</taxon>
        <taxon>Pseudomonadota</taxon>
        <taxon>Betaproteobacteria</taxon>
        <taxon>Rhodocyclales</taxon>
        <taxon>Zoogloeaceae</taxon>
        <taxon>Zoogloea</taxon>
    </lineage>
</organism>
<protein>
    <submittedName>
        <fullName evidence="3">Colanic acid biosynthesis acetyltransferase WcaF</fullName>
    </submittedName>
</protein>
<name>A0A6C2CCN9_9RHOO</name>
<reference evidence="3 4" key="1">
    <citation type="submission" date="2019-01" db="EMBL/GenBank/DDBJ databases">
        <title>Zoogloea oleivorans genome sequencing and assembly.</title>
        <authorList>
            <person name="Tancsics A."/>
            <person name="Farkas M."/>
            <person name="Kriszt B."/>
            <person name="Maroti G."/>
            <person name="Horvath B."/>
        </authorList>
    </citation>
    <scope>NUCLEOTIDE SEQUENCE [LARGE SCALE GENOMIC DNA]</scope>
    <source>
        <strain evidence="3 4">Buc</strain>
    </source>
</reference>
<evidence type="ECO:0000256" key="1">
    <source>
        <dbReference type="ARBA" id="ARBA00007274"/>
    </source>
</evidence>
<dbReference type="SUPFAM" id="SSF51161">
    <property type="entry name" value="Trimeric LpxA-like enzymes"/>
    <property type="match status" value="1"/>
</dbReference>
<comment type="similarity">
    <text evidence="1">Belongs to the transferase hexapeptide repeat family.</text>
</comment>
<dbReference type="Gene3D" id="2.160.10.10">
    <property type="entry name" value="Hexapeptide repeat proteins"/>
    <property type="match status" value="1"/>
</dbReference>
<keyword evidence="4" id="KW-1185">Reference proteome</keyword>
<dbReference type="OrthoDB" id="272049at2"/>
<dbReference type="InterPro" id="IPR011004">
    <property type="entry name" value="Trimer_LpxA-like_sf"/>
</dbReference>
<dbReference type="EMBL" id="SDKK01000037">
    <property type="protein sequence ID" value="TYC51810.1"/>
    <property type="molecule type" value="Genomic_DNA"/>
</dbReference>
<dbReference type="PANTHER" id="PTHR23416">
    <property type="entry name" value="SIALIC ACID SYNTHASE-RELATED"/>
    <property type="match status" value="1"/>
</dbReference>